<dbReference type="Proteomes" id="UP001196301">
    <property type="component" value="Unassembled WGS sequence"/>
</dbReference>
<dbReference type="PANTHER" id="PTHR36436">
    <property type="entry name" value="SLL5081 PROTEIN"/>
    <property type="match status" value="1"/>
</dbReference>
<evidence type="ECO:0000313" key="2">
    <source>
        <dbReference type="Proteomes" id="UP001196301"/>
    </source>
</evidence>
<comment type="caution">
    <text evidence="1">The sequence shown here is derived from an EMBL/GenBank/DDBJ whole genome shotgun (WGS) entry which is preliminary data.</text>
</comment>
<sequence length="278" mass="32555">MNKKEVIFKICKEINKETAKKVATIQLKKQKLNLTDSKLGGIPYLPVDGEFPVDSDGRQLTLLAQINCEDLQGMNDFPHKGLLQFFILMDNCYAYDDDNTEQNKFRVIYYDEIDKNVKEEFLVEKYKPYLEEEYLLPFEGEFKINFEISEEGMSFEDCKFDGYFVKKYNELFPQNEIKSFYELDDEEDVFDILDELSEEVSGQGNKVGGYPYFTQSDPREFEDCNAYDTLLLQIDTTDDDDEGVHIMWGDSGVCNFFINSDRLKNLDFSDVLYNWDCC</sequence>
<dbReference type="Pfam" id="PF09234">
    <property type="entry name" value="DUF1963"/>
    <property type="match status" value="1"/>
</dbReference>
<proteinExistence type="predicted"/>
<reference evidence="1 2" key="1">
    <citation type="submission" date="2021-06" db="EMBL/GenBank/DDBJ databases">
        <authorList>
            <person name="Sun Q."/>
            <person name="Li D."/>
        </authorList>
    </citation>
    <scope>NUCLEOTIDE SEQUENCE [LARGE SCALE GENOMIC DNA]</scope>
    <source>
        <strain evidence="1 2">N19</strain>
    </source>
</reference>
<gene>
    <name evidence="1" type="ORF">KQI20_03170</name>
</gene>
<keyword evidence="2" id="KW-1185">Reference proteome</keyword>
<organism evidence="1 2">
    <name type="scientific">Intestinibacter bartlettii</name>
    <dbReference type="NCBI Taxonomy" id="261299"/>
    <lineage>
        <taxon>Bacteria</taxon>
        <taxon>Bacillati</taxon>
        <taxon>Bacillota</taxon>
        <taxon>Clostridia</taxon>
        <taxon>Peptostreptococcales</taxon>
        <taxon>Peptostreptococcaceae</taxon>
        <taxon>Intestinibacter</taxon>
    </lineage>
</organism>
<name>A0ABS6DVV6_9FIRM</name>
<dbReference type="RefSeq" id="WP_216568554.1">
    <property type="nucleotide sequence ID" value="NZ_JAHLOQ010000005.1"/>
</dbReference>
<dbReference type="PANTHER" id="PTHR36436:SF6">
    <property type="entry name" value="SLL5081 PROTEIN"/>
    <property type="match status" value="1"/>
</dbReference>
<evidence type="ECO:0000313" key="1">
    <source>
        <dbReference type="EMBL" id="MBU5335431.1"/>
    </source>
</evidence>
<dbReference type="EMBL" id="JAHLOQ010000005">
    <property type="protein sequence ID" value="MBU5335431.1"/>
    <property type="molecule type" value="Genomic_DNA"/>
</dbReference>
<protein>
    <submittedName>
        <fullName evidence="1">DUF1963 domain-containing protein</fullName>
    </submittedName>
</protein>
<dbReference type="InterPro" id="IPR015315">
    <property type="entry name" value="DUF1963"/>
</dbReference>
<accession>A0ABS6DVV6</accession>